<sequence>MFYLPLIKPGEQIALLNNIPDTHLNTAYLCTDFRRNLVRGERLQATIEASNIAHISPLDSTYFNGNASAIAVPLTISGAAFNQKNSRGASRYTGAEQPHPAPGNRP</sequence>
<keyword evidence="3" id="KW-1185">Reference proteome</keyword>
<gene>
    <name evidence="2" type="ORF">HH1059_09590</name>
</gene>
<dbReference type="EMBL" id="AP017372">
    <property type="protein sequence ID" value="BBE11025.1"/>
    <property type="molecule type" value="Genomic_DNA"/>
</dbReference>
<evidence type="ECO:0000313" key="2">
    <source>
        <dbReference type="EMBL" id="BBE11025.1"/>
    </source>
</evidence>
<accession>A0A2Z6EZE6</accession>
<reference evidence="2" key="1">
    <citation type="submission" date="2016-02" db="EMBL/GenBank/DDBJ databases">
        <title>Halorhodospira halochloris DSM-1059 complete genome, version 2.</title>
        <authorList>
            <person name="Tsukatani Y."/>
        </authorList>
    </citation>
    <scope>NUCLEOTIDE SEQUENCE</scope>
    <source>
        <strain evidence="2">DSM 1059</strain>
    </source>
</reference>
<protein>
    <submittedName>
        <fullName evidence="2">Uncharacterized protein</fullName>
    </submittedName>
</protein>
<feature type="region of interest" description="Disordered" evidence="1">
    <location>
        <begin position="86"/>
        <end position="106"/>
    </location>
</feature>
<evidence type="ECO:0000256" key="1">
    <source>
        <dbReference type="SAM" id="MobiDB-lite"/>
    </source>
</evidence>
<evidence type="ECO:0000313" key="3">
    <source>
        <dbReference type="Proteomes" id="UP000218890"/>
    </source>
</evidence>
<dbReference type="AlphaFoldDB" id="A0A2Z6EZE6"/>
<proteinExistence type="predicted"/>
<dbReference type="KEGG" id="hhk:HH1059_09590"/>
<name>A0A2Z6EZE6_HALHR</name>
<dbReference type="Proteomes" id="UP000218890">
    <property type="component" value="Chromosome"/>
</dbReference>
<organism evidence="2 3">
    <name type="scientific">Halorhodospira halochloris</name>
    <name type="common">Ectothiorhodospira halochloris</name>
    <dbReference type="NCBI Taxonomy" id="1052"/>
    <lineage>
        <taxon>Bacteria</taxon>
        <taxon>Pseudomonadati</taxon>
        <taxon>Pseudomonadota</taxon>
        <taxon>Gammaproteobacteria</taxon>
        <taxon>Chromatiales</taxon>
        <taxon>Ectothiorhodospiraceae</taxon>
        <taxon>Halorhodospira</taxon>
    </lineage>
</organism>